<organism evidence="2 3">
    <name type="scientific">Oldenlandia corymbosa var. corymbosa</name>
    <dbReference type="NCBI Taxonomy" id="529605"/>
    <lineage>
        <taxon>Eukaryota</taxon>
        <taxon>Viridiplantae</taxon>
        <taxon>Streptophyta</taxon>
        <taxon>Embryophyta</taxon>
        <taxon>Tracheophyta</taxon>
        <taxon>Spermatophyta</taxon>
        <taxon>Magnoliopsida</taxon>
        <taxon>eudicotyledons</taxon>
        <taxon>Gunneridae</taxon>
        <taxon>Pentapetalae</taxon>
        <taxon>asterids</taxon>
        <taxon>lamiids</taxon>
        <taxon>Gentianales</taxon>
        <taxon>Rubiaceae</taxon>
        <taxon>Rubioideae</taxon>
        <taxon>Spermacoceae</taxon>
        <taxon>Hedyotis-Oldenlandia complex</taxon>
        <taxon>Oldenlandia</taxon>
    </lineage>
</organism>
<accession>A0AAV1CTL8</accession>
<dbReference type="InterPro" id="IPR043502">
    <property type="entry name" value="DNA/RNA_pol_sf"/>
</dbReference>
<gene>
    <name evidence="2" type="ORF">OLC1_LOCUS8687</name>
</gene>
<protein>
    <submittedName>
        <fullName evidence="2">OLC1v1035154C1</fullName>
    </submittedName>
</protein>
<proteinExistence type="predicted"/>
<dbReference type="PANTHER" id="PTHR11439:SF517">
    <property type="entry name" value="CYSTEINE-RICH RLK (RECEPTOR-LIKE PROTEIN KINASE) 8"/>
    <property type="match status" value="1"/>
</dbReference>
<dbReference type="Proteomes" id="UP001161247">
    <property type="component" value="Chromosome 3"/>
</dbReference>
<keyword evidence="3" id="KW-1185">Reference proteome</keyword>
<evidence type="ECO:0000313" key="3">
    <source>
        <dbReference type="Proteomes" id="UP001161247"/>
    </source>
</evidence>
<name>A0AAV1CTL8_OLDCO</name>
<evidence type="ECO:0000259" key="1">
    <source>
        <dbReference type="Pfam" id="PF07727"/>
    </source>
</evidence>
<reference evidence="2" key="1">
    <citation type="submission" date="2023-03" db="EMBL/GenBank/DDBJ databases">
        <authorList>
            <person name="Julca I."/>
        </authorList>
    </citation>
    <scope>NUCLEOTIDE SEQUENCE</scope>
</reference>
<dbReference type="AlphaFoldDB" id="A0AAV1CTL8"/>
<dbReference type="InterPro" id="IPR013103">
    <property type="entry name" value="RVT_2"/>
</dbReference>
<dbReference type="EMBL" id="OX459120">
    <property type="protein sequence ID" value="CAI9098493.1"/>
    <property type="molecule type" value="Genomic_DNA"/>
</dbReference>
<feature type="domain" description="Reverse transcriptase Ty1/copia-type" evidence="1">
    <location>
        <begin position="1"/>
        <end position="52"/>
    </location>
</feature>
<dbReference type="Pfam" id="PF07727">
    <property type="entry name" value="RVT_2"/>
    <property type="match status" value="1"/>
</dbReference>
<dbReference type="PANTHER" id="PTHR11439">
    <property type="entry name" value="GAG-POL-RELATED RETROTRANSPOSON"/>
    <property type="match status" value="1"/>
</dbReference>
<sequence length="224" mass="25334">MDIKSTFLNGVLEEEVYVEQPVGYVKKGNKELVYKLKRALYGLKQAPRAWEAMGRQFEMIDLGLTSYFLGIEVLQLNCGFFISQRKYAGDVLKKFKMNVANAILTPAEEMLMLTKDKSENFVDPTYFKTLVGSLRYLTSTRPDINYSVGLISRFMENLRQSHLQATKKILRYIKGTQGDGILYSNNESVELVGYTDSDYAGDTVEKKSTSGYAFFIGSAVFHGV</sequence>
<evidence type="ECO:0000313" key="2">
    <source>
        <dbReference type="EMBL" id="CAI9098493.1"/>
    </source>
</evidence>
<dbReference type="SUPFAM" id="SSF56672">
    <property type="entry name" value="DNA/RNA polymerases"/>
    <property type="match status" value="1"/>
</dbReference>